<dbReference type="OrthoDB" id="277520at2"/>
<keyword evidence="2" id="KW-1133">Transmembrane helix</keyword>
<evidence type="ECO:0000313" key="4">
    <source>
        <dbReference type="EMBL" id="AZA08184.1"/>
    </source>
</evidence>
<dbReference type="SUPFAM" id="SSF49879">
    <property type="entry name" value="SMAD/FHA domain"/>
    <property type="match status" value="1"/>
</dbReference>
<dbReference type="Gene3D" id="2.60.200.20">
    <property type="match status" value="1"/>
</dbReference>
<dbReference type="Pfam" id="PF00498">
    <property type="entry name" value="FHA"/>
    <property type="match status" value="1"/>
</dbReference>
<keyword evidence="1" id="KW-0597">Phosphoprotein</keyword>
<feature type="transmembrane region" description="Helical" evidence="2">
    <location>
        <begin position="6"/>
        <end position="25"/>
    </location>
</feature>
<reference evidence="4 5" key="1">
    <citation type="submission" date="2018-11" db="EMBL/GenBank/DDBJ databases">
        <authorList>
            <person name="Kleinhagauer T."/>
            <person name="Glaeser S.P."/>
            <person name="Spergser J."/>
            <person name="Ruckert C."/>
            <person name="Kaempfer P."/>
            <person name="Busse H.-J."/>
        </authorList>
    </citation>
    <scope>NUCLEOTIDE SEQUENCE [LARGE SCALE GENOMIC DNA]</scope>
    <source>
        <strain evidence="4 5">812CH</strain>
    </source>
</reference>
<dbReference type="PANTHER" id="PTHR23308">
    <property type="entry name" value="NUCLEAR INHIBITOR OF PROTEIN PHOSPHATASE-1"/>
    <property type="match status" value="1"/>
</dbReference>
<dbReference type="KEGG" id="cpso:CPPEL_00160"/>
<dbReference type="PROSITE" id="PS50006">
    <property type="entry name" value="FHA_DOMAIN"/>
    <property type="match status" value="1"/>
</dbReference>
<evidence type="ECO:0000256" key="2">
    <source>
        <dbReference type="SAM" id="Phobius"/>
    </source>
</evidence>
<dbReference type="InterPro" id="IPR000253">
    <property type="entry name" value="FHA_dom"/>
</dbReference>
<protein>
    <submittedName>
        <fullName evidence="4">FHA domain-containing protein FhaB</fullName>
    </submittedName>
</protein>
<dbReference type="InterPro" id="IPR050923">
    <property type="entry name" value="Cell_Proc_Reg/RNA_Proc"/>
</dbReference>
<dbReference type="InterPro" id="IPR008984">
    <property type="entry name" value="SMAD_FHA_dom_sf"/>
</dbReference>
<dbReference type="EMBL" id="CP033898">
    <property type="protein sequence ID" value="AZA08184.1"/>
    <property type="molecule type" value="Genomic_DNA"/>
</dbReference>
<organism evidence="4 5">
    <name type="scientific">Corynebacterium pseudopelargi</name>
    <dbReference type="NCBI Taxonomy" id="2080757"/>
    <lineage>
        <taxon>Bacteria</taxon>
        <taxon>Bacillati</taxon>
        <taxon>Actinomycetota</taxon>
        <taxon>Actinomycetes</taxon>
        <taxon>Mycobacteriales</taxon>
        <taxon>Corynebacteriaceae</taxon>
        <taxon>Corynebacterium</taxon>
    </lineage>
</organism>
<dbReference type="AlphaFoldDB" id="A0A3G6IW43"/>
<accession>A0A3G6IW43</accession>
<evidence type="ECO:0000313" key="5">
    <source>
        <dbReference type="Proteomes" id="UP000271426"/>
    </source>
</evidence>
<evidence type="ECO:0000256" key="1">
    <source>
        <dbReference type="ARBA" id="ARBA00022553"/>
    </source>
</evidence>
<dbReference type="Proteomes" id="UP000271426">
    <property type="component" value="Chromosome"/>
</dbReference>
<gene>
    <name evidence="4" type="primary">fhaB</name>
    <name evidence="4" type="ORF">CPPEL_00160</name>
</gene>
<evidence type="ECO:0000259" key="3">
    <source>
        <dbReference type="PROSITE" id="PS50006"/>
    </source>
</evidence>
<name>A0A3G6IW43_9CORY</name>
<keyword evidence="2" id="KW-0472">Membrane</keyword>
<dbReference type="SMART" id="SM00240">
    <property type="entry name" value="FHA"/>
    <property type="match status" value="1"/>
</dbReference>
<sequence length="157" mass="17076">MDSVILLVLRIALLALLWLFILFALNTLRRDTKAAAAQGMPGVPVQYTQAPPAPAPKRGAMPRKIAIVDGPLLGSSLALGQQSEIIIGRSQDCDFVLSDDYASSRHARLLKRGSEWFIEDLDSRNGTYAGGYRIDQPEKVSVGSDIKIGRTTIRLNG</sequence>
<proteinExistence type="predicted"/>
<feature type="domain" description="FHA" evidence="3">
    <location>
        <begin position="85"/>
        <end position="134"/>
    </location>
</feature>
<keyword evidence="2" id="KW-0812">Transmembrane</keyword>
<dbReference type="RefSeq" id="WP_123958994.1">
    <property type="nucleotide sequence ID" value="NZ_CP033898.1"/>
</dbReference>
<keyword evidence="5" id="KW-1185">Reference proteome</keyword>